<dbReference type="RefSeq" id="WP_198443096.1">
    <property type="nucleotide sequence ID" value="NZ_CBCSHE010000016.1"/>
</dbReference>
<evidence type="ECO:0000313" key="2">
    <source>
        <dbReference type="EMBL" id="QQA01571.1"/>
    </source>
</evidence>
<dbReference type="Proteomes" id="UP000595224">
    <property type="component" value="Chromosome"/>
</dbReference>
<organism evidence="2 3">
    <name type="scientific">Treponema peruense</name>
    <dbReference type="NCBI Taxonomy" id="2787628"/>
    <lineage>
        <taxon>Bacteria</taxon>
        <taxon>Pseudomonadati</taxon>
        <taxon>Spirochaetota</taxon>
        <taxon>Spirochaetia</taxon>
        <taxon>Spirochaetales</taxon>
        <taxon>Treponemataceae</taxon>
        <taxon>Treponema</taxon>
    </lineage>
</organism>
<keyword evidence="1" id="KW-0732">Signal</keyword>
<name>A0A7T3V5K9_9SPIR</name>
<reference evidence="2 3" key="1">
    <citation type="submission" date="2020-11" db="EMBL/GenBank/DDBJ databases">
        <title>Treponema Peruensis nv. sp., first commensal Treponema isolated from human feces.</title>
        <authorList>
            <person name="Belkhou C."/>
            <person name="Raes J."/>
        </authorList>
    </citation>
    <scope>NUCLEOTIDE SEQUENCE [LARGE SCALE GENOMIC DNA]</scope>
    <source>
        <strain evidence="2 3">RCC2812</strain>
    </source>
</reference>
<dbReference type="PROSITE" id="PS51257">
    <property type="entry name" value="PROKAR_LIPOPROTEIN"/>
    <property type="match status" value="1"/>
</dbReference>
<sequence length="944" mass="101852">MRKLLTFFALALLTLAGCKNSFDGTTAEQKIPANANVVLTLASPARTIAPGKLSEILASAAKTDGTNWTFTFTRTDDVQDVITKEYAVSETTASFTLPTGTYNITAELSYTDATADKPYTYTIEGKLTGVKVSDTPVRETINIAFKKTAGVTGTLNYTFDFSKWGQFFTGKPVLHYALVKHGGELTDKDWNKKELYTTADGTTTYKYKSALDMSLASDYWDVYAKVTGYNADDPTLVYNIPINDNLVEIADDLTSTGSIVVPTPDLAKSYYVTYNDDEQSLKNNGTFEFSRVNLLKAFEKAKSLKASIKNVTFSLDKLKGDSLELDASVLATGKTIHFQIASGASFDITPEGCLESASGLTSVTFDTASEKKETVNVADSFISNPLNVTLKSGVSLNCKLSEGSNGVRMNLRVYGIENYLTSPVISLNSTTAPCNTTIYDADGKDPTSEYTLSKKTVEATGTEAAKAEYFIVPAGSGILGTQTISELSVTCAYGSEAPELTKDKYTYTGTTPYNDIAEIAFTASVANAVSYVWSCYNSDTEQRETLSVTDTCTVNIKNTPAIDENGLITMLVTAADSDGNATSYEVKFTVTGSTINSRNILWDRSTYYAVSNDAMTSDLSLSSQTSLGNTVLDFGFDANKNLYTLDSGTDAKTLNYYTNVLKEFSITSSANASDTSISKIAITSNKVYASGGSYLNEFDLPLVEGSTATDVTSSWTTPPSSEVGIETYALSSLAADDTYLYIGCKDSSFDQTPLYVVKYELTDLSTIAGIAKLDTSNLTYDNNGAATSLTTDITDMLVQDGKLYVLAAGYHMDSYSYCSEFNGNMYEIDPASITDTTVTNDMTALDPVFKFSDLKVTVNESKITISNPYPAKFVAVMPKKLKIAIDGGPIIKTYTTDGNLSDISVTDEDYVLTYDIAGKTATGVKFNNKMFNFSASGSSGFLKN</sequence>
<feature type="signal peptide" evidence="1">
    <location>
        <begin position="1"/>
        <end position="21"/>
    </location>
</feature>
<gene>
    <name evidence="2" type="ORF">IWA51_02850</name>
</gene>
<keyword evidence="3" id="KW-1185">Reference proteome</keyword>
<accession>A0A7T3V5K9</accession>
<dbReference type="KEGG" id="tper:IWA51_02850"/>
<evidence type="ECO:0000256" key="1">
    <source>
        <dbReference type="SAM" id="SignalP"/>
    </source>
</evidence>
<evidence type="ECO:0000313" key="3">
    <source>
        <dbReference type="Proteomes" id="UP000595224"/>
    </source>
</evidence>
<proteinExistence type="predicted"/>
<dbReference type="EMBL" id="CP064936">
    <property type="protein sequence ID" value="QQA01571.1"/>
    <property type="molecule type" value="Genomic_DNA"/>
</dbReference>
<protein>
    <submittedName>
        <fullName evidence="2">Uncharacterized protein</fullName>
    </submittedName>
</protein>
<dbReference type="AlphaFoldDB" id="A0A7T3V5K9"/>
<feature type="chain" id="PRO_5032768955" evidence="1">
    <location>
        <begin position="22"/>
        <end position="944"/>
    </location>
</feature>